<dbReference type="GO" id="GO:0006516">
    <property type="term" value="P:glycoprotein catabolic process"/>
    <property type="evidence" value="ECO:0007669"/>
    <property type="project" value="TreeGrafter"/>
</dbReference>
<dbReference type="GO" id="GO:0030246">
    <property type="term" value="F:carbohydrate binding"/>
    <property type="evidence" value="ECO:0007669"/>
    <property type="project" value="InterPro"/>
</dbReference>
<evidence type="ECO:0000259" key="4">
    <source>
        <dbReference type="Pfam" id="PF07971"/>
    </source>
</evidence>
<dbReference type="InterPro" id="IPR050883">
    <property type="entry name" value="PNGase"/>
</dbReference>
<evidence type="ECO:0000313" key="7">
    <source>
        <dbReference type="Proteomes" id="UP000057981"/>
    </source>
</evidence>
<dbReference type="Gene3D" id="2.70.98.10">
    <property type="match status" value="1"/>
</dbReference>
<comment type="cofactor">
    <cofactor evidence="1">
        <name>Ca(2+)</name>
        <dbReference type="ChEBI" id="CHEBI:29108"/>
    </cofactor>
</comment>
<dbReference type="Gene3D" id="3.30.2080.10">
    <property type="entry name" value="GH92 mannosidase domain"/>
    <property type="match status" value="1"/>
</dbReference>
<dbReference type="KEGG" id="ahz:APS56_10075"/>
<dbReference type="RefSeq" id="WP_054727716.1">
    <property type="nucleotide sequence ID" value="NZ_CP012898.1"/>
</dbReference>
<dbReference type="PROSITE" id="PS51257">
    <property type="entry name" value="PROKAR_LIPOPROTEIN"/>
    <property type="match status" value="1"/>
</dbReference>
<feature type="domain" description="Glycosyl hydrolase family 92" evidence="4">
    <location>
        <begin position="268"/>
        <end position="772"/>
    </location>
</feature>
<evidence type="ECO:0000256" key="2">
    <source>
        <dbReference type="ARBA" id="ARBA00011245"/>
    </source>
</evidence>
<name>A0A0P0CH21_9FLAO</name>
<accession>A0A0P0CH21</accession>
<dbReference type="InterPro" id="IPR012939">
    <property type="entry name" value="Glyco_hydro_92"/>
</dbReference>
<dbReference type="SUPFAM" id="SSF48208">
    <property type="entry name" value="Six-hairpin glycosidases"/>
    <property type="match status" value="1"/>
</dbReference>
<keyword evidence="7" id="KW-1185">Reference proteome</keyword>
<dbReference type="InterPro" id="IPR014718">
    <property type="entry name" value="GH-type_carb-bd"/>
</dbReference>
<dbReference type="PANTHER" id="PTHR12143">
    <property type="entry name" value="PEPTIDE N-GLYCANASE PNGASE -RELATED"/>
    <property type="match status" value="1"/>
</dbReference>
<dbReference type="InterPro" id="IPR005887">
    <property type="entry name" value="GH92_a_mannosidase_put"/>
</dbReference>
<dbReference type="Pfam" id="PF07971">
    <property type="entry name" value="Glyco_hydro_92"/>
    <property type="match status" value="1"/>
</dbReference>
<dbReference type="STRING" id="1736674.APS56_10075"/>
<dbReference type="Pfam" id="PF17678">
    <property type="entry name" value="Glyco_hydro_92N"/>
    <property type="match status" value="1"/>
</dbReference>
<evidence type="ECO:0000259" key="5">
    <source>
        <dbReference type="Pfam" id="PF17678"/>
    </source>
</evidence>
<evidence type="ECO:0000313" key="6">
    <source>
        <dbReference type="EMBL" id="ALJ05444.1"/>
    </source>
</evidence>
<evidence type="ECO:0000256" key="1">
    <source>
        <dbReference type="ARBA" id="ARBA00001913"/>
    </source>
</evidence>
<dbReference type="OrthoDB" id="9804511at2"/>
<proteinExistence type="predicted"/>
<dbReference type="InterPro" id="IPR008928">
    <property type="entry name" value="6-hairpin_glycosidase_sf"/>
</dbReference>
<dbReference type="GO" id="GO:0005975">
    <property type="term" value="P:carbohydrate metabolic process"/>
    <property type="evidence" value="ECO:0007669"/>
    <property type="project" value="InterPro"/>
</dbReference>
<dbReference type="NCBIfam" id="TIGR01180">
    <property type="entry name" value="aman2_put"/>
    <property type="match status" value="1"/>
</dbReference>
<keyword evidence="3" id="KW-0106">Calcium</keyword>
<gene>
    <name evidence="6" type="ORF">APS56_10075</name>
</gene>
<dbReference type="AlphaFoldDB" id="A0A0P0CH21"/>
<dbReference type="Gene3D" id="1.20.1050.60">
    <property type="entry name" value="alpha-1,2-mannosidase"/>
    <property type="match status" value="1"/>
</dbReference>
<dbReference type="Proteomes" id="UP000057981">
    <property type="component" value="Chromosome"/>
</dbReference>
<evidence type="ECO:0000256" key="3">
    <source>
        <dbReference type="ARBA" id="ARBA00022837"/>
    </source>
</evidence>
<protein>
    <submittedName>
        <fullName evidence="6">Alpha-mannosidase</fullName>
    </submittedName>
</protein>
<reference evidence="6 7" key="1">
    <citation type="submission" date="2015-10" db="EMBL/GenBank/DDBJ databases">
        <authorList>
            <person name="Gilbert D.G."/>
        </authorList>
    </citation>
    <scope>NUCLEOTIDE SEQUENCE [LARGE SCALE GENOMIC DNA]</scope>
    <source>
        <strain evidence="7">HZ-22</strain>
    </source>
</reference>
<dbReference type="PANTHER" id="PTHR12143:SF39">
    <property type="entry name" value="SECRETED PROTEIN"/>
    <property type="match status" value="1"/>
</dbReference>
<dbReference type="Gene3D" id="1.20.1610.10">
    <property type="entry name" value="alpha-1,2-mannosidases domains"/>
    <property type="match status" value="1"/>
</dbReference>
<dbReference type="InterPro" id="IPR041371">
    <property type="entry name" value="GH92_N"/>
</dbReference>
<feature type="domain" description="Glycosyl hydrolase family 92 N-terminal" evidence="5">
    <location>
        <begin position="48"/>
        <end position="262"/>
    </location>
</feature>
<dbReference type="EMBL" id="CP012898">
    <property type="protein sequence ID" value="ALJ05444.1"/>
    <property type="molecule type" value="Genomic_DNA"/>
</dbReference>
<dbReference type="GO" id="GO:0000224">
    <property type="term" value="F:peptide-N4-(N-acetyl-beta-glucosaminyl)asparagine amidase activity"/>
    <property type="evidence" value="ECO:0007669"/>
    <property type="project" value="TreeGrafter"/>
</dbReference>
<dbReference type="GO" id="GO:0005829">
    <property type="term" value="C:cytosol"/>
    <property type="evidence" value="ECO:0007669"/>
    <property type="project" value="TreeGrafter"/>
</dbReference>
<sequence>MKLNYSLKSKISFISFIIIAFTSCKNQDKSIDIDTVKSEQVIDYAAKVYPLLDTENSRWFFFSSANRPFGMVNLSPDTQIGGAWGSGYRYKTDTIKGFSHIHAWQMSGISVMPVTISDDSRKSIYKDFYSQFNHDKEQITPGHHVLELERFQIQTELTSTKRVGFHQYTFLKNTKPSILFNLNTILGPCVNSGGLLELNNGNELSGSVVMEPTSRRPKPLTVYFKVKLNTEITSIAQDEETKNYLVNLKNTQDKVLMKVGISYTSIENADINIDKELPHWNFEAVVEQSKKEWNSLLSRIQVKGGTEKDQTRFYTDLWHALQGRRIISDINGAYPDNTGEKFRIGQLPLDEAGVPKFNHYNSDSFWGAQWTINTLWGLAYPEIMEDFVHSLMQYYKDGGLIPRGPSGGNYTYVMTGASSTPFIVSAIQKGIIQNDLEYIYQALKKNHLIDGIMGKSGYEHNTNLGGGLKYYINNGYVPYPLPDGRFGIHEDGASMTLEYAYQDWTLAQLAKKLNHIEDYDYFIKRSKNYQNVYDAETTWVRPKNIEGVWKKDFDPYQVENGFIESNSAQSTWFVPHDLSGLAELMGGKESAVKKLNYQFVKAEDLNFAAGTSHSVETHPEYSRVPINFGNQPSIQTSFVFNQLNRPDLTQYWTRKVIEKTFSGLSPATGYNGDEDQGLMGSLNVLLKMGLFQMNGGTEENPEYQIGSPLFEEVNIKLHPDYYSNSIFTIKAKNNSTSNIYVNQIKFNEQPIENYKIDHNAIISGGELNLEMSNKPNKK</sequence>
<comment type="subunit">
    <text evidence="2">Monomer.</text>
</comment>
<organism evidence="6 7">
    <name type="scientific">Pseudalgibacter alginicilyticus</name>
    <dbReference type="NCBI Taxonomy" id="1736674"/>
    <lineage>
        <taxon>Bacteria</taxon>
        <taxon>Pseudomonadati</taxon>
        <taxon>Bacteroidota</taxon>
        <taxon>Flavobacteriia</taxon>
        <taxon>Flavobacteriales</taxon>
        <taxon>Flavobacteriaceae</taxon>
        <taxon>Pseudalgibacter</taxon>
    </lineage>
</organism>
<dbReference type="PATRIC" id="fig|1736674.3.peg.2059"/>